<evidence type="ECO:0000313" key="2">
    <source>
        <dbReference type="EMBL" id="VEN38892.1"/>
    </source>
</evidence>
<reference evidence="2 3" key="1">
    <citation type="submission" date="2019-01" db="EMBL/GenBank/DDBJ databases">
        <authorList>
            <person name="Sayadi A."/>
        </authorList>
    </citation>
    <scope>NUCLEOTIDE SEQUENCE [LARGE SCALE GENOMIC DNA]</scope>
</reference>
<gene>
    <name evidence="2" type="ORF">CALMAC_LOCUS3626</name>
</gene>
<proteinExistence type="predicted"/>
<feature type="non-terminal residue" evidence="2">
    <location>
        <position position="1"/>
    </location>
</feature>
<organism evidence="2 3">
    <name type="scientific">Callosobruchus maculatus</name>
    <name type="common">Southern cowpea weevil</name>
    <name type="synonym">Pulse bruchid</name>
    <dbReference type="NCBI Taxonomy" id="64391"/>
    <lineage>
        <taxon>Eukaryota</taxon>
        <taxon>Metazoa</taxon>
        <taxon>Ecdysozoa</taxon>
        <taxon>Arthropoda</taxon>
        <taxon>Hexapoda</taxon>
        <taxon>Insecta</taxon>
        <taxon>Pterygota</taxon>
        <taxon>Neoptera</taxon>
        <taxon>Endopterygota</taxon>
        <taxon>Coleoptera</taxon>
        <taxon>Polyphaga</taxon>
        <taxon>Cucujiformia</taxon>
        <taxon>Chrysomeloidea</taxon>
        <taxon>Chrysomelidae</taxon>
        <taxon>Bruchinae</taxon>
        <taxon>Bruchini</taxon>
        <taxon>Callosobruchus</taxon>
    </lineage>
</organism>
<evidence type="ECO:0000313" key="3">
    <source>
        <dbReference type="Proteomes" id="UP000410492"/>
    </source>
</evidence>
<protein>
    <recommendedName>
        <fullName evidence="1">DUF4806 domain-containing protein</fullName>
    </recommendedName>
</protein>
<dbReference type="EMBL" id="CAACVG010005035">
    <property type="protein sequence ID" value="VEN38892.1"/>
    <property type="molecule type" value="Genomic_DNA"/>
</dbReference>
<dbReference type="Proteomes" id="UP000410492">
    <property type="component" value="Unassembled WGS sequence"/>
</dbReference>
<accession>A0A653BTG6</accession>
<dbReference type="InterPro" id="IPR032071">
    <property type="entry name" value="DUF4806"/>
</dbReference>
<dbReference type="OrthoDB" id="7334331at2759"/>
<dbReference type="Pfam" id="PF16064">
    <property type="entry name" value="DUF4806"/>
    <property type="match status" value="1"/>
</dbReference>
<keyword evidence="3" id="KW-1185">Reference proteome</keyword>
<name>A0A653BTG6_CALMS</name>
<sequence>NLDNIENTIIHQDSNKKAIQETNNDETLTQENIVDIASSNDVKNLTASVNSYHAEIRSFLEEKFVSLSLGMENILKEIQQRQEPAASLDSENAVIDTHFFPISSKTAMYSFEDSLQNDDFQKKVVLHLRKIIGSGFAWIHACYKLAGVMFTKEILVQYSWTGVSRTGLDKDAFNKLNNILGVFYQVIRYSDLSFTYANRETFFRDKLLQHSQSRLHPRKKIKETLSPQVPAQLSSEIVEVLSEETSVGVDCTPDMPS</sequence>
<dbReference type="AlphaFoldDB" id="A0A653BTG6"/>
<evidence type="ECO:0000259" key="1">
    <source>
        <dbReference type="Pfam" id="PF16064"/>
    </source>
</evidence>
<feature type="domain" description="DUF4806" evidence="1">
    <location>
        <begin position="98"/>
        <end position="185"/>
    </location>
</feature>